<gene>
    <name evidence="1" type="ORF">DFH07DRAFT_1065559</name>
</gene>
<dbReference type="Proteomes" id="UP001215280">
    <property type="component" value="Unassembled WGS sequence"/>
</dbReference>
<organism evidence="1 2">
    <name type="scientific">Mycena maculata</name>
    <dbReference type="NCBI Taxonomy" id="230809"/>
    <lineage>
        <taxon>Eukaryota</taxon>
        <taxon>Fungi</taxon>
        <taxon>Dikarya</taxon>
        <taxon>Basidiomycota</taxon>
        <taxon>Agaricomycotina</taxon>
        <taxon>Agaricomycetes</taxon>
        <taxon>Agaricomycetidae</taxon>
        <taxon>Agaricales</taxon>
        <taxon>Marasmiineae</taxon>
        <taxon>Mycenaceae</taxon>
        <taxon>Mycena</taxon>
    </lineage>
</organism>
<dbReference type="AlphaFoldDB" id="A0AAD7I0Z7"/>
<comment type="caution">
    <text evidence="1">The sequence shown here is derived from an EMBL/GenBank/DDBJ whole genome shotgun (WGS) entry which is preliminary data.</text>
</comment>
<evidence type="ECO:0000313" key="1">
    <source>
        <dbReference type="EMBL" id="KAJ7732603.1"/>
    </source>
</evidence>
<evidence type="ECO:0000313" key="2">
    <source>
        <dbReference type="Proteomes" id="UP001215280"/>
    </source>
</evidence>
<protein>
    <submittedName>
        <fullName evidence="1">Uncharacterized protein</fullName>
    </submittedName>
</protein>
<reference evidence="1" key="1">
    <citation type="submission" date="2023-03" db="EMBL/GenBank/DDBJ databases">
        <title>Massive genome expansion in bonnet fungi (Mycena s.s.) driven by repeated elements and novel gene families across ecological guilds.</title>
        <authorList>
            <consortium name="Lawrence Berkeley National Laboratory"/>
            <person name="Harder C.B."/>
            <person name="Miyauchi S."/>
            <person name="Viragh M."/>
            <person name="Kuo A."/>
            <person name="Thoen E."/>
            <person name="Andreopoulos B."/>
            <person name="Lu D."/>
            <person name="Skrede I."/>
            <person name="Drula E."/>
            <person name="Henrissat B."/>
            <person name="Morin E."/>
            <person name="Kohler A."/>
            <person name="Barry K."/>
            <person name="LaButti K."/>
            <person name="Morin E."/>
            <person name="Salamov A."/>
            <person name="Lipzen A."/>
            <person name="Mereny Z."/>
            <person name="Hegedus B."/>
            <person name="Baldrian P."/>
            <person name="Stursova M."/>
            <person name="Weitz H."/>
            <person name="Taylor A."/>
            <person name="Grigoriev I.V."/>
            <person name="Nagy L.G."/>
            <person name="Martin F."/>
            <person name="Kauserud H."/>
        </authorList>
    </citation>
    <scope>NUCLEOTIDE SEQUENCE</scope>
    <source>
        <strain evidence="1">CBHHK188m</strain>
    </source>
</reference>
<accession>A0AAD7I0Z7</accession>
<keyword evidence="2" id="KW-1185">Reference proteome</keyword>
<dbReference type="EMBL" id="JARJLG010000174">
    <property type="protein sequence ID" value="KAJ7732603.1"/>
    <property type="molecule type" value="Genomic_DNA"/>
</dbReference>
<proteinExistence type="predicted"/>
<sequence length="64" mass="6664">MATMTENRTSDAATVTDGRALTIHVDPSTLFKGWTSTLIPLSNPAQLAFSLTGAGFSSYISAAT</sequence>
<name>A0AAD7I0Z7_9AGAR</name>